<dbReference type="InParanoid" id="D6U8H4"/>
<dbReference type="Proteomes" id="UP000004508">
    <property type="component" value="Unassembled WGS sequence"/>
</dbReference>
<dbReference type="GO" id="GO:0006310">
    <property type="term" value="P:DNA recombination"/>
    <property type="evidence" value="ECO:0007669"/>
    <property type="project" value="UniProtKB-KW"/>
</dbReference>
<dbReference type="PANTHER" id="PTHR30349:SF41">
    <property type="entry name" value="INTEGRASE_RECOMBINASE PROTEIN MJ0367-RELATED"/>
    <property type="match status" value="1"/>
</dbReference>
<dbReference type="RefSeq" id="WP_007922592.1">
    <property type="nucleotide sequence ID" value="NZ_ADVG01000005.1"/>
</dbReference>
<dbReference type="PROSITE" id="PS51898">
    <property type="entry name" value="TYR_RECOMBINASE"/>
    <property type="match status" value="1"/>
</dbReference>
<dbReference type="InterPro" id="IPR002104">
    <property type="entry name" value="Integrase_catalytic"/>
</dbReference>
<evidence type="ECO:0000313" key="5">
    <source>
        <dbReference type="EMBL" id="EFH80185.1"/>
    </source>
</evidence>
<evidence type="ECO:0000313" key="6">
    <source>
        <dbReference type="Proteomes" id="UP000004508"/>
    </source>
</evidence>
<comment type="similarity">
    <text evidence="1">Belongs to the 'phage' integrase family.</text>
</comment>
<keyword evidence="6" id="KW-1185">Reference proteome</keyword>
<dbReference type="GO" id="GO:0003677">
    <property type="term" value="F:DNA binding"/>
    <property type="evidence" value="ECO:0007669"/>
    <property type="project" value="UniProtKB-KW"/>
</dbReference>
<evidence type="ECO:0000256" key="1">
    <source>
        <dbReference type="ARBA" id="ARBA00008857"/>
    </source>
</evidence>
<dbReference type="Pfam" id="PF00589">
    <property type="entry name" value="Phage_integrase"/>
    <property type="match status" value="1"/>
</dbReference>
<name>D6U8H4_KTERA</name>
<comment type="caution">
    <text evidence="5">The sequence shown here is derived from an EMBL/GenBank/DDBJ whole genome shotgun (WGS) entry which is preliminary data.</text>
</comment>
<dbReference type="SUPFAM" id="SSF56349">
    <property type="entry name" value="DNA breaking-rejoining enzymes"/>
    <property type="match status" value="1"/>
</dbReference>
<dbReference type="GO" id="GO:0015074">
    <property type="term" value="P:DNA integration"/>
    <property type="evidence" value="ECO:0007669"/>
    <property type="project" value="InterPro"/>
</dbReference>
<keyword evidence="3" id="KW-0233">DNA recombination</keyword>
<protein>
    <submittedName>
        <fullName evidence="5">Integrase family protein</fullName>
    </submittedName>
</protein>
<reference evidence="5 6" key="1">
    <citation type="journal article" date="2011" name="Stand. Genomic Sci.">
        <title>Non-contiguous finished genome sequence and contextual data of the filamentous soil bacterium Ktedonobacter racemifer type strain (SOSP1-21).</title>
        <authorList>
            <person name="Chang Y.J."/>
            <person name="Land M."/>
            <person name="Hauser L."/>
            <person name="Chertkov O."/>
            <person name="Del Rio T.G."/>
            <person name="Nolan M."/>
            <person name="Copeland A."/>
            <person name="Tice H."/>
            <person name="Cheng J.F."/>
            <person name="Lucas S."/>
            <person name="Han C."/>
            <person name="Goodwin L."/>
            <person name="Pitluck S."/>
            <person name="Ivanova N."/>
            <person name="Ovchinikova G."/>
            <person name="Pati A."/>
            <person name="Chen A."/>
            <person name="Palaniappan K."/>
            <person name="Mavromatis K."/>
            <person name="Liolios K."/>
            <person name="Brettin T."/>
            <person name="Fiebig A."/>
            <person name="Rohde M."/>
            <person name="Abt B."/>
            <person name="Goker M."/>
            <person name="Detter J.C."/>
            <person name="Woyke T."/>
            <person name="Bristow J."/>
            <person name="Eisen J.A."/>
            <person name="Markowitz V."/>
            <person name="Hugenholtz P."/>
            <person name="Kyrpides N.C."/>
            <person name="Klenk H.P."/>
            <person name="Lapidus A."/>
        </authorList>
    </citation>
    <scope>NUCLEOTIDE SEQUENCE [LARGE SCALE GENOMIC DNA]</scope>
    <source>
        <strain evidence="6">DSM 44963</strain>
    </source>
</reference>
<evidence type="ECO:0000259" key="4">
    <source>
        <dbReference type="PROSITE" id="PS51898"/>
    </source>
</evidence>
<dbReference type="InterPro" id="IPR011010">
    <property type="entry name" value="DNA_brk_join_enz"/>
</dbReference>
<gene>
    <name evidence="5" type="ORF">Krac_0755</name>
</gene>
<dbReference type="AlphaFoldDB" id="D6U8H4"/>
<sequence>MWNEIATQAGNNSTCVRILQPRPSRSIPRMLVALPPGCSRNAPLLKATEVTSADAKAYRDHLLAKRYAPTTINRALISLMLFFDTIAESNPFRHLTMIEIVEPAPVALSKTEWNAVRRCAEQAARRDHGLALALATLFRYAGPRVSEVAALQIPDVQVSARRGLLIIRRGKGLKHREIPLVQEAREPLDAYFTYREHLAERWRERAVLRGESVASWSRWPDRHLFLGQRGPLAERGIREIIAKLGQAAKLPSPLGPHDLRHTFAKALLDPAAYGLDRPPMPLPAIQQLLGHADIATTTIYTRVSADDLARMMGTSEAL</sequence>
<dbReference type="PANTHER" id="PTHR30349">
    <property type="entry name" value="PHAGE INTEGRASE-RELATED"/>
    <property type="match status" value="1"/>
</dbReference>
<dbReference type="eggNOG" id="COG4974">
    <property type="taxonomic scope" value="Bacteria"/>
</dbReference>
<accession>D6U8H4</accession>
<feature type="domain" description="Tyr recombinase" evidence="4">
    <location>
        <begin position="103"/>
        <end position="313"/>
    </location>
</feature>
<dbReference type="InterPro" id="IPR013762">
    <property type="entry name" value="Integrase-like_cat_sf"/>
</dbReference>
<dbReference type="EMBL" id="ADVG01000005">
    <property type="protein sequence ID" value="EFH80185.1"/>
    <property type="molecule type" value="Genomic_DNA"/>
</dbReference>
<organism evidence="5 6">
    <name type="scientific">Ktedonobacter racemifer DSM 44963</name>
    <dbReference type="NCBI Taxonomy" id="485913"/>
    <lineage>
        <taxon>Bacteria</taxon>
        <taxon>Bacillati</taxon>
        <taxon>Chloroflexota</taxon>
        <taxon>Ktedonobacteria</taxon>
        <taxon>Ktedonobacterales</taxon>
        <taxon>Ktedonobacteraceae</taxon>
        <taxon>Ktedonobacter</taxon>
    </lineage>
</organism>
<dbReference type="Gene3D" id="1.10.443.10">
    <property type="entry name" value="Intergrase catalytic core"/>
    <property type="match status" value="1"/>
</dbReference>
<evidence type="ECO:0000256" key="3">
    <source>
        <dbReference type="ARBA" id="ARBA00023172"/>
    </source>
</evidence>
<proteinExistence type="inferred from homology"/>
<dbReference type="InterPro" id="IPR050090">
    <property type="entry name" value="Tyrosine_recombinase_XerCD"/>
</dbReference>
<dbReference type="STRING" id="485913.Krac_0755"/>
<keyword evidence="2" id="KW-0238">DNA-binding</keyword>
<dbReference type="OrthoDB" id="158022at2"/>
<evidence type="ECO:0000256" key="2">
    <source>
        <dbReference type="ARBA" id="ARBA00023125"/>
    </source>
</evidence>